<feature type="domain" description="Thymidylate synthase/dCMP hydroxymethylase" evidence="5">
    <location>
        <begin position="3"/>
        <end position="290"/>
    </location>
</feature>
<evidence type="ECO:0000259" key="5">
    <source>
        <dbReference type="Pfam" id="PF00303"/>
    </source>
</evidence>
<comment type="subcellular location">
    <subcellularLocation>
        <location evidence="4">Cytoplasm</location>
    </subcellularLocation>
</comment>
<feature type="binding site" evidence="4">
    <location>
        <position position="289"/>
    </location>
    <ligand>
        <name>(6R)-5,10-methylene-5,6,7,8-tetrahydrofolate</name>
        <dbReference type="ChEBI" id="CHEBI:15636"/>
    </ligand>
</feature>
<dbReference type="Pfam" id="PF00303">
    <property type="entry name" value="Thymidylat_synt"/>
    <property type="match status" value="1"/>
</dbReference>
<feature type="binding site" description="in other chain" evidence="4">
    <location>
        <position position="21"/>
    </location>
    <ligand>
        <name>dUMP</name>
        <dbReference type="ChEBI" id="CHEBI:246422"/>
        <note>ligand shared between dimeric partners</note>
    </ligand>
</feature>
<protein>
    <recommendedName>
        <fullName evidence="1 4">Thymidylate synthase</fullName>
        <shortName evidence="4">TS</shortName>
        <shortName evidence="4">TSase</shortName>
        <ecNumber evidence="1 4">2.1.1.45</ecNumber>
    </recommendedName>
</protein>
<accession>A0A1F6MQ30</accession>
<dbReference type="NCBIfam" id="TIGR03284">
    <property type="entry name" value="thym_sym"/>
    <property type="match status" value="1"/>
</dbReference>
<feature type="binding site" evidence="4">
    <location>
        <begin position="151"/>
        <end position="152"/>
    </location>
    <ligand>
        <name>dUMP</name>
        <dbReference type="ChEBI" id="CHEBI:246422"/>
        <note>ligand shared between dimeric partners</note>
    </ligand>
</feature>
<comment type="function">
    <text evidence="4">Catalyzes the reductive methylation of 2'-deoxyuridine-5'-monophosphate (dUMP) to 2'-deoxythymidine-5'-monophosphate (dTMP) while utilizing 5,10-methylenetetrahydrofolate (mTHF) as the methyl donor and reductant in the reaction, yielding dihydrofolate (DHF) as a by-product. This enzymatic reaction provides an intracellular de novo source of dTMP, an essential precursor for DNA biosynthesis.</text>
</comment>
<keyword evidence="3 4" id="KW-0808">Transferase</keyword>
<dbReference type="CDD" id="cd00351">
    <property type="entry name" value="TS_Pyrimidine_HMase"/>
    <property type="match status" value="1"/>
</dbReference>
<keyword evidence="4" id="KW-0545">Nucleotide biosynthesis</keyword>
<feature type="binding site" description="in other chain" evidence="4">
    <location>
        <begin position="232"/>
        <end position="234"/>
    </location>
    <ligand>
        <name>dUMP</name>
        <dbReference type="ChEBI" id="CHEBI:246422"/>
        <note>ligand shared between dimeric partners</note>
    </ligand>
</feature>
<dbReference type="UniPathway" id="UPA00575"/>
<dbReference type="GO" id="GO:0005829">
    <property type="term" value="C:cytosol"/>
    <property type="evidence" value="ECO:0007669"/>
    <property type="project" value="TreeGrafter"/>
</dbReference>
<comment type="similarity">
    <text evidence="4">Belongs to the thymidylate synthase family. Bacterial-type ThyA subfamily.</text>
</comment>
<dbReference type="InterPro" id="IPR036926">
    <property type="entry name" value="Thymidate_synth/dCMP_Mease_sf"/>
</dbReference>
<dbReference type="STRING" id="1798683.A3C90_03745"/>
<dbReference type="Proteomes" id="UP000177457">
    <property type="component" value="Unassembled WGS sequence"/>
</dbReference>
<dbReference type="EC" id="2.1.1.45" evidence="1 4"/>
<comment type="caution">
    <text evidence="6">The sequence shown here is derived from an EMBL/GenBank/DDBJ whole genome shotgun (WGS) entry which is preliminary data.</text>
</comment>
<evidence type="ECO:0000256" key="3">
    <source>
        <dbReference type="ARBA" id="ARBA00022679"/>
    </source>
</evidence>
<dbReference type="InterPro" id="IPR023451">
    <property type="entry name" value="Thymidate_synth/dCMP_Mease_dom"/>
</dbReference>
<dbReference type="Gene3D" id="3.30.572.10">
    <property type="entry name" value="Thymidylate synthase/dCMP hydroxymethylase domain"/>
    <property type="match status" value="1"/>
</dbReference>
<comment type="pathway">
    <text evidence="4">Pyrimidine metabolism; dTTP biosynthesis.</text>
</comment>
<evidence type="ECO:0000256" key="4">
    <source>
        <dbReference type="HAMAP-Rule" id="MF_00008"/>
    </source>
</evidence>
<dbReference type="PANTHER" id="PTHR11548">
    <property type="entry name" value="THYMIDYLATE SYNTHASE 1"/>
    <property type="match status" value="1"/>
</dbReference>
<dbReference type="GO" id="GO:0006235">
    <property type="term" value="P:dTTP biosynthetic process"/>
    <property type="evidence" value="ECO:0007669"/>
    <property type="project" value="UniProtKB-UniRule"/>
</dbReference>
<dbReference type="EMBL" id="MFQE01000017">
    <property type="protein sequence ID" value="OGH73775.1"/>
    <property type="molecule type" value="Genomic_DNA"/>
</dbReference>
<organism evidence="6 7">
    <name type="scientific">Candidatus Magasanikbacteria bacterium RIFCSPHIGHO2_02_FULL_51_14</name>
    <dbReference type="NCBI Taxonomy" id="1798683"/>
    <lineage>
        <taxon>Bacteria</taxon>
        <taxon>Candidatus Magasanikiibacteriota</taxon>
    </lineage>
</organism>
<name>A0A1F6MQ30_9BACT</name>
<dbReference type="InterPro" id="IPR045097">
    <property type="entry name" value="Thymidate_synth/dCMP_Mease"/>
</dbReference>
<dbReference type="PRINTS" id="PR00108">
    <property type="entry name" value="THYMDSNTHASE"/>
</dbReference>
<feature type="binding site" description="in other chain" evidence="4">
    <location>
        <begin position="191"/>
        <end position="194"/>
    </location>
    <ligand>
        <name>dUMP</name>
        <dbReference type="ChEBI" id="CHEBI:246422"/>
        <note>ligand shared between dimeric partners</note>
    </ligand>
</feature>
<keyword evidence="4" id="KW-0963">Cytoplasm</keyword>
<dbReference type="InterPro" id="IPR000398">
    <property type="entry name" value="Thymidylate_synthase"/>
</dbReference>
<dbReference type="PANTHER" id="PTHR11548:SF1">
    <property type="entry name" value="THYMIDYLATE SYNTHASE 1"/>
    <property type="match status" value="1"/>
</dbReference>
<keyword evidence="2 4" id="KW-0489">Methyltransferase</keyword>
<dbReference type="GO" id="GO:0032259">
    <property type="term" value="P:methylation"/>
    <property type="evidence" value="ECO:0007669"/>
    <property type="project" value="UniProtKB-KW"/>
</dbReference>
<dbReference type="SUPFAM" id="SSF55831">
    <property type="entry name" value="Thymidylate synthase/dCMP hydroxymethylase"/>
    <property type="match status" value="1"/>
</dbReference>
<evidence type="ECO:0000313" key="7">
    <source>
        <dbReference type="Proteomes" id="UP000177457"/>
    </source>
</evidence>
<dbReference type="GO" id="GO:0006231">
    <property type="term" value="P:dTMP biosynthetic process"/>
    <property type="evidence" value="ECO:0007669"/>
    <property type="project" value="UniProtKB-UniRule"/>
</dbReference>
<evidence type="ECO:0000313" key="6">
    <source>
        <dbReference type="EMBL" id="OGH73775.1"/>
    </source>
</evidence>
<feature type="active site" description="Nucleophile" evidence="4">
    <location>
        <position position="171"/>
    </location>
</feature>
<comment type="caution">
    <text evidence="4">Lacks conserved residue(s) required for the propagation of feature annotation.</text>
</comment>
<comment type="catalytic activity">
    <reaction evidence="4">
        <text>dUMP + (6R)-5,10-methylene-5,6,7,8-tetrahydrofolate = 7,8-dihydrofolate + dTMP</text>
        <dbReference type="Rhea" id="RHEA:12104"/>
        <dbReference type="ChEBI" id="CHEBI:15636"/>
        <dbReference type="ChEBI" id="CHEBI:57451"/>
        <dbReference type="ChEBI" id="CHEBI:63528"/>
        <dbReference type="ChEBI" id="CHEBI:246422"/>
        <dbReference type="EC" id="2.1.1.45"/>
    </reaction>
</comment>
<feature type="binding site" evidence="4">
    <location>
        <position position="194"/>
    </location>
    <ligand>
        <name>(6R)-5,10-methylene-5,6,7,8-tetrahydrofolate</name>
        <dbReference type="ChEBI" id="CHEBI:15636"/>
    </ligand>
</feature>
<proteinExistence type="inferred from homology"/>
<dbReference type="GO" id="GO:0004799">
    <property type="term" value="F:thymidylate synthase activity"/>
    <property type="evidence" value="ECO:0007669"/>
    <property type="project" value="UniProtKB-UniRule"/>
</dbReference>
<comment type="subunit">
    <text evidence="4">Homodimer.</text>
</comment>
<sequence>MRSYLNIIQHILDRGVRKDDRTGTGTRSVSGVLFEHEMEKGFPLLTTKKMPFRLIASELEFFIKGITDKQWLQERNNHIWDEWASPVKAPYGHDDASKKRMAEERDLGPVYGFQWRHFNAPYQGFDADVSGQGVDQLARLIEKLKTDPTDRRMIVSAWNPAQFGEMALPPCHYSFQVTVAGGRINLMWNQRSVDVMLGLPFNIASYALLLHLLAKESNLGEGRLVGFLGDTHIYMNHHDGAKEQLSRDPNIYALPKIETENFTSIFDWTYEQTKLIGYESYPRIELQIAV</sequence>
<reference evidence="6 7" key="1">
    <citation type="journal article" date="2016" name="Nat. Commun.">
        <title>Thousands of microbial genomes shed light on interconnected biogeochemical processes in an aquifer system.</title>
        <authorList>
            <person name="Anantharaman K."/>
            <person name="Brown C.T."/>
            <person name="Hug L.A."/>
            <person name="Sharon I."/>
            <person name="Castelle C.J."/>
            <person name="Probst A.J."/>
            <person name="Thomas B.C."/>
            <person name="Singh A."/>
            <person name="Wilkins M.J."/>
            <person name="Karaoz U."/>
            <person name="Brodie E.L."/>
            <person name="Williams K.H."/>
            <person name="Hubbard S.S."/>
            <person name="Banfield J.F."/>
        </authorList>
    </citation>
    <scope>NUCLEOTIDE SEQUENCE [LARGE SCALE GENOMIC DNA]</scope>
</reference>
<evidence type="ECO:0000256" key="1">
    <source>
        <dbReference type="ARBA" id="ARBA00011947"/>
    </source>
</evidence>
<gene>
    <name evidence="4" type="primary">thyA</name>
    <name evidence="6" type="ORF">A3C90_03745</name>
</gene>
<evidence type="ECO:0000256" key="2">
    <source>
        <dbReference type="ARBA" id="ARBA00022603"/>
    </source>
</evidence>
<dbReference type="HAMAP" id="MF_00008">
    <property type="entry name" value="Thymidy_synth_bact"/>
    <property type="match status" value="1"/>
</dbReference>
<feature type="binding site" description="in other chain" evidence="4">
    <location>
        <position position="202"/>
    </location>
    <ligand>
        <name>dUMP</name>
        <dbReference type="ChEBI" id="CHEBI:246422"/>
        <note>ligand shared between dimeric partners</note>
    </ligand>
</feature>
<dbReference type="AlphaFoldDB" id="A0A1F6MQ30"/>